<dbReference type="InterPro" id="IPR029751">
    <property type="entry name" value="Ribosomal_L25_dom"/>
</dbReference>
<reference evidence="8 9" key="1">
    <citation type="submission" date="2017-12" db="EMBL/GenBank/DDBJ databases">
        <title>Phylogenetic diversity of female urinary microbiome.</title>
        <authorList>
            <person name="Thomas-White K."/>
            <person name="Wolfe A.J."/>
        </authorList>
    </citation>
    <scope>NUCLEOTIDE SEQUENCE [LARGE SCALE GENOMIC DNA]</scope>
    <source>
        <strain evidence="8 9">UMB0112</strain>
    </source>
</reference>
<evidence type="ECO:0000313" key="8">
    <source>
        <dbReference type="EMBL" id="PKZ29556.1"/>
    </source>
</evidence>
<proteinExistence type="inferred from homology"/>
<feature type="domain" description="Large ribosomal subunit protein bL25 beta" evidence="7">
    <location>
        <begin position="99"/>
        <end position="174"/>
    </location>
</feature>
<keyword evidence="3 5" id="KW-0689">Ribosomal protein</keyword>
<dbReference type="SUPFAM" id="SSF50715">
    <property type="entry name" value="Ribosomal protein L25-like"/>
    <property type="match status" value="1"/>
</dbReference>
<keyword evidence="2 5" id="KW-0694">RNA-binding</keyword>
<accession>A0A2I1NB13</accession>
<protein>
    <recommendedName>
        <fullName evidence="5">Large ribosomal subunit protein bL25</fullName>
    </recommendedName>
    <alternativeName>
        <fullName evidence="5">General stress protein CTC</fullName>
    </alternativeName>
</protein>
<dbReference type="Pfam" id="PF01386">
    <property type="entry name" value="Ribosomal_L25p"/>
    <property type="match status" value="1"/>
</dbReference>
<gene>
    <name evidence="5" type="primary">rplY</name>
    <name evidence="5" type="synonym">ctc</name>
    <name evidence="8" type="ORF">CYJ41_04160</name>
</gene>
<evidence type="ECO:0000256" key="1">
    <source>
        <dbReference type="ARBA" id="ARBA00022730"/>
    </source>
</evidence>
<keyword evidence="4 5" id="KW-0687">Ribonucleoprotein</keyword>
<evidence type="ECO:0000256" key="2">
    <source>
        <dbReference type="ARBA" id="ARBA00022884"/>
    </source>
</evidence>
<name>A0A2I1NB13_9BACT</name>
<dbReference type="Gene3D" id="2.170.120.20">
    <property type="entry name" value="Ribosomal protein L25, beta domain"/>
    <property type="match status" value="1"/>
</dbReference>
<dbReference type="InterPro" id="IPR020930">
    <property type="entry name" value="Ribosomal_uL5_bac-type"/>
</dbReference>
<dbReference type="EMBL" id="PKHU01000003">
    <property type="protein sequence ID" value="PKZ29556.1"/>
    <property type="molecule type" value="Genomic_DNA"/>
</dbReference>
<dbReference type="GO" id="GO:0008097">
    <property type="term" value="F:5S rRNA binding"/>
    <property type="evidence" value="ECO:0007669"/>
    <property type="project" value="InterPro"/>
</dbReference>
<evidence type="ECO:0000256" key="4">
    <source>
        <dbReference type="ARBA" id="ARBA00023274"/>
    </source>
</evidence>
<dbReference type="RefSeq" id="WP_101637120.1">
    <property type="nucleotide sequence ID" value="NZ_PKHU01000003.1"/>
</dbReference>
<evidence type="ECO:0000256" key="5">
    <source>
        <dbReference type="HAMAP-Rule" id="MF_01334"/>
    </source>
</evidence>
<comment type="function">
    <text evidence="5">This is one of the proteins that binds to the 5S RNA in the ribosome where it forms part of the central protuberance.</text>
</comment>
<dbReference type="PANTHER" id="PTHR33284">
    <property type="entry name" value="RIBOSOMAL PROTEIN L25/GLN-TRNA SYNTHETASE, ANTI-CODON-BINDING DOMAIN-CONTAINING PROTEIN"/>
    <property type="match status" value="1"/>
</dbReference>
<dbReference type="HAMAP" id="MF_01334">
    <property type="entry name" value="Ribosomal_bL25_CTC"/>
    <property type="match status" value="1"/>
</dbReference>
<dbReference type="Proteomes" id="UP000234639">
    <property type="component" value="Unassembled WGS sequence"/>
</dbReference>
<comment type="caution">
    <text evidence="8">The sequence shown here is derived from an EMBL/GenBank/DDBJ whole genome shotgun (WGS) entry which is preliminary data.</text>
</comment>
<dbReference type="Gene3D" id="2.40.240.10">
    <property type="entry name" value="Ribosomal Protein L25, Chain P"/>
    <property type="match status" value="1"/>
</dbReference>
<keyword evidence="1 5" id="KW-0699">rRNA-binding</keyword>
<dbReference type="InterPro" id="IPR020057">
    <property type="entry name" value="Ribosomal_bL25_b-dom"/>
</dbReference>
<dbReference type="GO" id="GO:0003735">
    <property type="term" value="F:structural constituent of ribosome"/>
    <property type="evidence" value="ECO:0007669"/>
    <property type="project" value="InterPro"/>
</dbReference>
<evidence type="ECO:0000259" key="7">
    <source>
        <dbReference type="Pfam" id="PF14693"/>
    </source>
</evidence>
<feature type="domain" description="Large ribosomal subunit protein bL25 L25" evidence="6">
    <location>
        <begin position="2"/>
        <end position="87"/>
    </location>
</feature>
<comment type="similarity">
    <text evidence="5">Belongs to the bacterial ribosomal protein bL25 family. CTC subfamily.</text>
</comment>
<evidence type="ECO:0000256" key="3">
    <source>
        <dbReference type="ARBA" id="ARBA00022980"/>
    </source>
</evidence>
<dbReference type="InterPro" id="IPR037121">
    <property type="entry name" value="Ribosomal_bL25_C"/>
</dbReference>
<dbReference type="CDD" id="cd00495">
    <property type="entry name" value="Ribosomal_L25_TL5_CTC"/>
    <property type="match status" value="1"/>
</dbReference>
<dbReference type="Pfam" id="PF14693">
    <property type="entry name" value="Ribosomal_TL5_C"/>
    <property type="match status" value="1"/>
</dbReference>
<dbReference type="PANTHER" id="PTHR33284:SF1">
    <property type="entry name" value="RIBOSOMAL PROTEIN L25_GLN-TRNA SYNTHETASE, ANTI-CODON-BINDING DOMAIN-CONTAINING PROTEIN"/>
    <property type="match status" value="1"/>
</dbReference>
<evidence type="ECO:0000259" key="6">
    <source>
        <dbReference type="Pfam" id="PF01386"/>
    </source>
</evidence>
<dbReference type="NCBIfam" id="NF004129">
    <property type="entry name" value="PRK05618.1-4"/>
    <property type="match status" value="1"/>
</dbReference>
<sequence length="177" mass="19687">MLEGIIRESIGKKAAKALKRDGYLIANIYAKGIDNIYAAFKTNDFMKYVRDKENLAFEIKVDGKTYKVIVEEYQKDPVLNTLTHVDLRVVLDDVVSKYYIPVKVSGTPIGLKNKGILVQLKRRLRVHCKGKDLPNSFDIDVTSLDTGDSVLVRDIKAPENVTILDGNDVAVAGVFSA</sequence>
<evidence type="ECO:0000313" key="9">
    <source>
        <dbReference type="Proteomes" id="UP000234639"/>
    </source>
</evidence>
<dbReference type="InterPro" id="IPR020056">
    <property type="entry name" value="Rbsml_bL25/Gln-tRNA_synth_N"/>
</dbReference>
<dbReference type="GO" id="GO:0022625">
    <property type="term" value="C:cytosolic large ribosomal subunit"/>
    <property type="evidence" value="ECO:0007669"/>
    <property type="project" value="TreeGrafter"/>
</dbReference>
<dbReference type="GO" id="GO:0006412">
    <property type="term" value="P:translation"/>
    <property type="evidence" value="ECO:0007669"/>
    <property type="project" value="UniProtKB-UniRule"/>
</dbReference>
<dbReference type="AlphaFoldDB" id="A0A2I1NB13"/>
<dbReference type="InterPro" id="IPR001021">
    <property type="entry name" value="Ribosomal_bL25_long"/>
</dbReference>
<organism evidence="8 9">
    <name type="scientific">Campylobacter ureolyticus</name>
    <dbReference type="NCBI Taxonomy" id="827"/>
    <lineage>
        <taxon>Bacteria</taxon>
        <taxon>Pseudomonadati</taxon>
        <taxon>Campylobacterota</taxon>
        <taxon>Epsilonproteobacteria</taxon>
        <taxon>Campylobacterales</taxon>
        <taxon>Campylobacteraceae</taxon>
        <taxon>Campylobacter</taxon>
    </lineage>
</organism>
<dbReference type="InterPro" id="IPR011035">
    <property type="entry name" value="Ribosomal_bL25/Gln-tRNA_synth"/>
</dbReference>
<dbReference type="NCBIfam" id="TIGR00731">
    <property type="entry name" value="bL25_bact_ctc"/>
    <property type="match status" value="1"/>
</dbReference>
<comment type="subunit">
    <text evidence="5">Part of the 50S ribosomal subunit; part of the 5S rRNA/L5/L18/L25 subcomplex. Contacts the 5S rRNA. Binds to the 5S rRNA independently of L5 and L18.</text>
</comment>